<dbReference type="InterPro" id="IPR005690">
    <property type="entry name" value="Toc86_159"/>
</dbReference>
<proteinExistence type="inferred from homology"/>
<comment type="subcellular location">
    <subcellularLocation>
        <location evidence="15">Plastid</location>
        <location evidence="15">Chloroplast outer membrane</location>
        <topology evidence="15">Single-pass membrane protein</topology>
    </subcellularLocation>
</comment>
<comment type="similarity">
    <text evidence="16">Belongs to the TRAFAC class TrmE-Era-EngA-EngB-Septin-like GTPase superfamily. AIG1/Toc34/Toc159-like paraseptin GTPase family. TOC159 subfamily.</text>
</comment>
<keyword evidence="6" id="KW-0479">Metal-binding</keyword>
<evidence type="ECO:0000256" key="4">
    <source>
        <dbReference type="ARBA" id="ARBA00022640"/>
    </source>
</evidence>
<evidence type="ECO:0000313" key="19">
    <source>
        <dbReference type="EMBL" id="KAK8602121.1"/>
    </source>
</evidence>
<feature type="compositionally biased region" description="Basic and acidic residues" evidence="17">
    <location>
        <begin position="587"/>
        <end position="599"/>
    </location>
</feature>
<evidence type="ECO:0000256" key="8">
    <source>
        <dbReference type="ARBA" id="ARBA00022801"/>
    </source>
</evidence>
<keyword evidence="8" id="KW-0378">Hydrolase</keyword>
<name>A0ABR2GGT0_9ROSI</name>
<feature type="region of interest" description="Disordered" evidence="17">
    <location>
        <begin position="587"/>
        <end position="626"/>
    </location>
</feature>
<evidence type="ECO:0000256" key="17">
    <source>
        <dbReference type="SAM" id="MobiDB-lite"/>
    </source>
</evidence>
<keyword evidence="11" id="KW-0653">Protein transport</keyword>
<organism evidence="19 20">
    <name type="scientific">Hibiscus sabdariffa</name>
    <name type="common">roselle</name>
    <dbReference type="NCBI Taxonomy" id="183260"/>
    <lineage>
        <taxon>Eukaryota</taxon>
        <taxon>Viridiplantae</taxon>
        <taxon>Streptophyta</taxon>
        <taxon>Embryophyta</taxon>
        <taxon>Tracheophyta</taxon>
        <taxon>Spermatophyta</taxon>
        <taxon>Magnoliopsida</taxon>
        <taxon>eudicotyledons</taxon>
        <taxon>Gunneridae</taxon>
        <taxon>Pentapetalae</taxon>
        <taxon>rosids</taxon>
        <taxon>malvids</taxon>
        <taxon>Malvales</taxon>
        <taxon>Malvaceae</taxon>
        <taxon>Malvoideae</taxon>
        <taxon>Hibiscus</taxon>
    </lineage>
</organism>
<keyword evidence="9" id="KW-1002">Plastid outer membrane</keyword>
<keyword evidence="12" id="KW-1133">Transmembrane helix</keyword>
<dbReference type="InterPro" id="IPR024283">
    <property type="entry name" value="TOC159_MAD"/>
</dbReference>
<dbReference type="PROSITE" id="PS51720">
    <property type="entry name" value="G_AIG1"/>
    <property type="match status" value="1"/>
</dbReference>
<keyword evidence="4" id="KW-0934">Plastid</keyword>
<sequence>MLMLLCILARVKLRSVEFSRMSMEIRHAPKECNVLADRLSAWGRLHSQEAVTLDQPPLSLHALVYADKGSCLRDPGLPQIWLGNANANANAVCFNLRVDPGAQLIFRLRKDERPLSAGGSFFPEAPSSQEFESEDQGSSHTSSLVALSPPPDISSLSGNIHDNDPFTSRQQILVEGSNLSHSGPNRKKMDPLAKIEDLQIAFLRLLQRLGQPQDNLLVAKVLYRMHLATLIRAGDSDLKRVNLRNERAKTIAREQEASGLPGLDFSIKILVLGKTGVGKSATINSMFDQPKTETSAFQPATDCIREIMGAIHGIKVTFIDTPGFLPSSTSTMRRNRKIMLSVKKFIRRSPPDVVLYFERLDLLNMGYSDFPLLKLMTEVFGNAIWFNTILVMTHSSSALPEGPNGYPVNYESYVNHCTDLVQQYIHQAVSDSRLENPLLLVENDPRCKRNFMGESILPNGQVWKSQFLLLCICTKVLSDANKLLEFKDSIELGQLSNKQLPSLPHLLSSFLRHRSVSNPAEPESELDEILLSEEAEEEYDQLPSIRILKKSQFKKLSESQQKAYLDELEYRETLYLKKQLKEECLRRKESKLSKEKSSEGNDDEDVDDNTDTKVAPEAVPLPDMAVPPSFDSDCPVHRYRCLVTNDLWLARPVLDPHGWDHDVGFDGINLETALEVKKNVFASIAGQMNKDKRDFSIQSECAVAYADPVGPTYSLGLDLQSTGKDLMYIVHSNAKLQSLKHNFTDCGITVTSFRNKYYVGAKLEDTILVGKRMKFVMNTGLIEGSGQVACGGSFEASFRGRDYPVRNDHLSLTMTALSFKKETVLGGGFQSEFRPIRGMRLAINGNINSQKMGQVSVKMSSSDHVEIALIAVFSIFKALLRRKATENGDIEALEGA</sequence>
<comment type="cofactor">
    <cofactor evidence="1">
        <name>Mg(2+)</name>
        <dbReference type="ChEBI" id="CHEBI:18420"/>
    </cofactor>
</comment>
<evidence type="ECO:0000256" key="3">
    <source>
        <dbReference type="ARBA" id="ARBA00022528"/>
    </source>
</evidence>
<evidence type="ECO:0000256" key="5">
    <source>
        <dbReference type="ARBA" id="ARBA00022692"/>
    </source>
</evidence>
<feature type="compositionally biased region" description="Polar residues" evidence="17">
    <location>
        <begin position="126"/>
        <end position="145"/>
    </location>
</feature>
<dbReference type="InterPro" id="IPR006703">
    <property type="entry name" value="G_AIG1"/>
</dbReference>
<dbReference type="SUPFAM" id="SSF52540">
    <property type="entry name" value="P-loop containing nucleoside triphosphate hydrolases"/>
    <property type="match status" value="1"/>
</dbReference>
<dbReference type="Proteomes" id="UP001472677">
    <property type="component" value="Unassembled WGS sequence"/>
</dbReference>
<keyword evidence="20" id="KW-1185">Reference proteome</keyword>
<dbReference type="PANTHER" id="PTHR10903">
    <property type="entry name" value="GTPASE, IMAP FAMILY MEMBER-RELATED"/>
    <property type="match status" value="1"/>
</dbReference>
<evidence type="ECO:0000256" key="9">
    <source>
        <dbReference type="ARBA" id="ARBA00022805"/>
    </source>
</evidence>
<evidence type="ECO:0000256" key="13">
    <source>
        <dbReference type="ARBA" id="ARBA00023134"/>
    </source>
</evidence>
<evidence type="ECO:0000256" key="6">
    <source>
        <dbReference type="ARBA" id="ARBA00022723"/>
    </source>
</evidence>
<keyword evidence="10" id="KW-0460">Magnesium</keyword>
<keyword evidence="14" id="KW-0472">Membrane</keyword>
<protein>
    <recommendedName>
        <fullName evidence="18">AIG1-type G domain-containing protein</fullName>
    </recommendedName>
</protein>
<evidence type="ECO:0000256" key="12">
    <source>
        <dbReference type="ARBA" id="ARBA00022989"/>
    </source>
</evidence>
<keyword evidence="13" id="KW-0342">GTP-binding</keyword>
<dbReference type="Gene3D" id="3.40.50.300">
    <property type="entry name" value="P-loop containing nucleotide triphosphate hydrolases"/>
    <property type="match status" value="1"/>
</dbReference>
<evidence type="ECO:0000256" key="14">
    <source>
        <dbReference type="ARBA" id="ARBA00023136"/>
    </source>
</evidence>
<evidence type="ECO:0000256" key="7">
    <source>
        <dbReference type="ARBA" id="ARBA00022741"/>
    </source>
</evidence>
<feature type="compositionally biased region" description="Acidic residues" evidence="17">
    <location>
        <begin position="600"/>
        <end position="609"/>
    </location>
</feature>
<dbReference type="NCBIfam" id="TIGR00993">
    <property type="entry name" value="3a0901s04IAP86"/>
    <property type="match status" value="1"/>
</dbReference>
<dbReference type="Pfam" id="PF11886">
    <property type="entry name" value="TOC159_MAD"/>
    <property type="match status" value="1"/>
</dbReference>
<keyword evidence="7" id="KW-0547">Nucleotide-binding</keyword>
<keyword evidence="5" id="KW-0812">Transmembrane</keyword>
<dbReference type="Pfam" id="PF04548">
    <property type="entry name" value="AIG1"/>
    <property type="match status" value="1"/>
</dbReference>
<keyword evidence="3" id="KW-0150">Chloroplast</keyword>
<accession>A0ABR2GGT0</accession>
<evidence type="ECO:0000256" key="15">
    <source>
        <dbReference type="ARBA" id="ARBA00023766"/>
    </source>
</evidence>
<evidence type="ECO:0000256" key="11">
    <source>
        <dbReference type="ARBA" id="ARBA00022927"/>
    </source>
</evidence>
<dbReference type="InterPro" id="IPR045058">
    <property type="entry name" value="GIMA/IAN/Toc"/>
</dbReference>
<dbReference type="InterPro" id="IPR027417">
    <property type="entry name" value="P-loop_NTPase"/>
</dbReference>
<gene>
    <name evidence="19" type="ORF">V6N12_051939</name>
</gene>
<feature type="domain" description="AIG1-type G" evidence="18">
    <location>
        <begin position="264"/>
        <end position="495"/>
    </location>
</feature>
<reference evidence="19 20" key="1">
    <citation type="journal article" date="2024" name="G3 (Bethesda)">
        <title>Genome assembly of Hibiscus sabdariffa L. provides insights into metabolisms of medicinal natural products.</title>
        <authorList>
            <person name="Kim T."/>
        </authorList>
    </citation>
    <scope>NUCLEOTIDE SEQUENCE [LARGE SCALE GENOMIC DNA]</scope>
    <source>
        <strain evidence="19">TK-2024</strain>
        <tissue evidence="19">Old leaves</tissue>
    </source>
</reference>
<dbReference type="EMBL" id="JBBPBM010000001">
    <property type="protein sequence ID" value="KAK8602121.1"/>
    <property type="molecule type" value="Genomic_DNA"/>
</dbReference>
<keyword evidence="2" id="KW-0813">Transport</keyword>
<evidence type="ECO:0000256" key="2">
    <source>
        <dbReference type="ARBA" id="ARBA00022448"/>
    </source>
</evidence>
<comment type="caution">
    <text evidence="19">The sequence shown here is derived from an EMBL/GenBank/DDBJ whole genome shotgun (WGS) entry which is preliminary data.</text>
</comment>
<evidence type="ECO:0000256" key="10">
    <source>
        <dbReference type="ARBA" id="ARBA00022842"/>
    </source>
</evidence>
<evidence type="ECO:0000256" key="16">
    <source>
        <dbReference type="ARBA" id="ARBA00023775"/>
    </source>
</evidence>
<evidence type="ECO:0000259" key="18">
    <source>
        <dbReference type="PROSITE" id="PS51720"/>
    </source>
</evidence>
<feature type="region of interest" description="Disordered" evidence="17">
    <location>
        <begin position="117"/>
        <end position="148"/>
    </location>
</feature>
<dbReference type="PANTHER" id="PTHR10903:SF68">
    <property type="entry name" value="TRANSLOCASE OF CHLOROPLAST 90, CHLOROPLASTIC"/>
    <property type="match status" value="1"/>
</dbReference>
<evidence type="ECO:0000313" key="20">
    <source>
        <dbReference type="Proteomes" id="UP001472677"/>
    </source>
</evidence>
<evidence type="ECO:0000256" key="1">
    <source>
        <dbReference type="ARBA" id="ARBA00001946"/>
    </source>
</evidence>